<accession>A0ACC2XMF7</accession>
<evidence type="ECO:0000313" key="2">
    <source>
        <dbReference type="Proteomes" id="UP001243375"/>
    </source>
</evidence>
<organism evidence="1 2">
    <name type="scientific">Naganishia vaughanmartiniae</name>
    <dbReference type="NCBI Taxonomy" id="1424756"/>
    <lineage>
        <taxon>Eukaryota</taxon>
        <taxon>Fungi</taxon>
        <taxon>Dikarya</taxon>
        <taxon>Basidiomycota</taxon>
        <taxon>Agaricomycotina</taxon>
        <taxon>Tremellomycetes</taxon>
        <taxon>Filobasidiales</taxon>
        <taxon>Filobasidiaceae</taxon>
        <taxon>Naganishia</taxon>
    </lineage>
</organism>
<evidence type="ECO:0000313" key="1">
    <source>
        <dbReference type="EMBL" id="KAJ9125244.1"/>
    </source>
</evidence>
<dbReference type="Proteomes" id="UP001243375">
    <property type="component" value="Unassembled WGS sequence"/>
</dbReference>
<dbReference type="EMBL" id="JASBWU010000001">
    <property type="protein sequence ID" value="KAJ9125244.1"/>
    <property type="molecule type" value="Genomic_DNA"/>
</dbReference>
<reference evidence="1" key="1">
    <citation type="submission" date="2023-04" db="EMBL/GenBank/DDBJ databases">
        <title>Draft Genome sequencing of Naganishia species isolated from polar environments using Oxford Nanopore Technology.</title>
        <authorList>
            <person name="Leo P."/>
            <person name="Venkateswaran K."/>
        </authorList>
    </citation>
    <scope>NUCLEOTIDE SEQUENCE</scope>
    <source>
        <strain evidence="1">MNA-CCFEE 5425</strain>
    </source>
</reference>
<proteinExistence type="predicted"/>
<keyword evidence="2" id="KW-1185">Reference proteome</keyword>
<name>A0ACC2XMF7_9TREE</name>
<sequence>MTSLFGSSSQSQTRPLVLQQASTRLSVNIPASTETWVAAEVIREEFYHSIASDEVYAAISDVVDEDAVIDTASIALQQQEAQVQLLSKFLAYVNSKVVSSGSTSATDASQLLLSSFDKFNNAFLSSQSVHTLTQSYAVEDRAMVLSAYYKTFSTLREIYGKSKVPAVQTSALLKEAQEGKAHVYAIFSGQDLRRNSQVYFDELLALYDVYRPFVSAFLTTASAFLVSLADKADSQGVAYYPQGIDVLGWLNGTTSRPSVDYLASVPLSLPLIGLTQLVQYLVACKVSDLHPGEMRDRFDGATGHSQGVVSAVAVAASDSYESFDRNALKALQLLFYIGLRGQEFFPILALEPKLVEDAIENNEGVPTTMLGINGLQLKDLEKHISKTNSFLPSNSQLYVSLHNGPRNFVVTGPAKALYGLACALRAVKAPAGLDQSKVPFSKRKQVFSVRFMPINIPFHSPYLQGATEKLFSEDLNGQELFSAADIKIPSYATSDGENMQQLSGSVTRSLADQVLCQAIYWTKATDFPQNATHAVDFGPGRASGIGPLTARNMEGRGIKFLVIGDKGKNGAEFYSTGPVKYEHRWSEKFAPKLVKTLDGKVHIDTPFSRLLGKAPIMVAGMTPCTVPAGFVAAILNAGYHVELAGGAHYNAKALRAKVADIQSRIEPGVGITLNALYINQRQFQFQFPLWQEMRREGLPIEGFCVAAGIPSSDKATEIITALKSAGIKHISFKPGSVEGIRQVVNIAAANPDYPIILQWTGGRAGGHHSCEDVHQPILSTYASIRQHSNISLVAGSGFGGADDVWPYLSGDWSVTKFNAQPMPFDGALFASRVMVAKEAHTSLSVKQLIVDAPGVDDDKWEGTYDKPTGGILTVRSELGEPIHKIANRAVKLWREFDDTVFALPRDKRAAWLEGKKDYVISRLNKDFNKPWFGEKADGTVVSDIGQMTYEEITRRMIRLMYVEKQQRWIDVTLRNLLGDWLRRVEERFAGVDGNKLKESLIQSFSVLENPYQAVDSFFETYTRAKTQLVAADDKAYFLAITQRPGQKPVPFIPVLDNSFEVWFKKDSLWAAEDIDAVFDQDPQRVCILQGPVAVRYSTRVDEPVKEILGNVEDKLTKYLLDRYYEGSEGNVPTVDYIGAKPFAAPTSLPGVQSSTQSNARAYLLGSVLPKTEDWLETLAGKDVSWLRAVLTCTNVIQGTQYISNPFKRLFAPRSGQKVIVHEDAGKATSVEVFGAARSFGPHPSEFKALDLSFDHPSRAIKLTLYEERKGTSLPITFNFTYRPDQGFAPVHEVMDGRNRSIKDFYWKLWFGDNESMPALGLRSTFTCEPTTIDAETVERFCSVVGNAGESFKERRNEKVQAPMDFAIVTGWQSIMKGIFPEDIDGDLLKLVHLSNGFRMVDGVSPLCVSDVCSAEAKVVSVVNSDSGKTVKVKGYVLRDGEPVIEVTSAFLYRGRFTDYENTFETVDETDYTIDLKAETDVGVLQSKDWFQWDDETHSLRTGTTLTFKIKSELSYKDKTTLSSINVTGAAFIRSQTKQLVQVATIDYTGANALGNPVIDYLKRHGQPTGQPIPLETGGYSLITDLAVSTFTTPKTNEPYSKVSGDYNPIHINPYFSDLAVLPGTITHGLWSSAATRRFVETVAAENHPERVLSYEVNFVGMVLPGDELTVKLTHIAMRDGRKVIKVETINQRGEKVIDGVAEVRQPPTAYVFTGQGSQEVGMGMELYATSPVARAVWDAADAHLGKTYGFSIVDIVKNNPKELTIHFGGVKGQAIRQRYMDLTYDTVDKDGQIKTLPLFGDIDLYTTSYTFSHHQGLLFATQYTQIALVVTEKAAFDDMKARGLVEPEAAFAGHSLGEYSALAAIADVLPISSLADVVFFRGITMQRAVQRDAEGKSQYAMMAVNPSRVSKTFNEGALREIVDAISKQKECLVQIVNLNVANQQYVCAGELKALMALTNVLNLLKVQKIDLVKLAEIMTLEDVREKLAEIIDGCWDMMLEKEKETGSIVLERGFATIPLPGIDVPFHSRYLWPGVLSFRNYLSKKINVADLNPDRLIGKYIPNLIAEPFDVSREYAQKIYDQTQSPRLEKIFKAWESDDWEGPANRQRLAYNILVELLAYQFASPVRWIETQDRLFAEFKFERLIELGPSPTLVGMATRTLKAKYEAQDISSSIRRTILCHSKNPKEVYYLFEDEVADAPAAAAEAAPTAPVAALAAVAVAAPAASAGPATEIPDVPLKAVDTLRIIIAQKLKKSVADVPLTKTIKDLVGGKSTLQNEILGDLQLEFSSAPEKGEELPLDELGAALNVGSSGTLGKHTSGLVSRMIGGKMPGGFNITAARGHLAKTWGLGPLRSDAALLHGITMEPPKRLGSETEAKAWLDSVAAAYAQQAGITLSTGGAAGGGGGASGGAVINSEEFTKFQAEQSEFTARQIDLLMRHIGRDPRAGERVADEEKVNVAALQERLDSISREHGDAYINGIQPAFEPLKARHFDSSWNWVRQDALIMFYDIIFGRLATVDREITSRCIAIMNRADPTLIEYMQYHIDKCLPEKGETYRLAKEFGQQLIDNCKEALKENPVYKDVTFPTAPSTLVSGKGDIVYSEVVRENVRKLEQYVKEMADGGKITNAVNLDKVQTDVAKLWRLVNNQPSISKNQKAAIKSLYGEVVRSLGRSAEPSSRSATRSRRSSSQFLRPNVSEPTSVQESKLPFLHLKRKSGQSWAYSQKLTNIYFDVLTEIATAGTTFAKKAALMTGVGKGSIGVEVLKGLLAGGATVVVTTSRYSRDAVDYYKDIFHQFGSRGSKLVVVPFNGASKQDVEALVEYIYSTLAIDLDYIIPFAALPENGREIDGIDDRSELAHRLMLVNVLRLMGAVKTKKASRNFNTRPTQVVLPLSPNHGLFGNDGLYSESKIGLETLFNRWSAESWGEYLCIAGAVIGWTRGTGLMSATNIVAEGIEKMGVRTFSAKEMAFNILGLMHPLLFNITQIEPIWADLGGGMDRLPDLADVTNKVRADLNSTAALRRAITMENSAEFKVINGVDAERLHQKVTIAPRANFQFDFPALDSKDSLKELSHLQGLIDLEKVVVVTGFAEVGPWGSSRTRWEMEARGEFTIEGCIEMAWMMGHIKHFDGKLKDGKTYVGWVDAKSGEPVDDKDIQAKYEKEIMEHTGIRLIEPDLFFGYNPEKKVFYQEVELTHDLEALEISQEDAQRFKREQGEKCDVWAQQSGEWFVKFKKGARVLIPKAIKFDRVVAGQLPTGWDARRYGIPEDIIAQTDRTALWALVCTMEALIASGVTDPYELYKHIHPAEVGTALGSGMGGMRSLSAMFKDRREEKDVQKDILQETFINTVAGWVNLLLMSSSGPVKIPVGACATALQSVEIACDTILSGKAKVMIAGGFDDFSEEGSYEFANMKATSNAETEFAMGREPNEFSRPMTTTRSGFMESQGCGVHVLMSAKTAIEMGATIQGVVAYVSTHTDKAGRSIPAPGRGVLSTAREITPKEALPLLDVKYRSRQLDFRRKQISQWFENEQDLLREEIDARKRSGLSDEPAFLATRVSFIEEEAQRQEKEALASFGMLEGSDSRISPLRRALAVWGLNADSIGVISCHGTSTKANDKNESGVYNLQFEQLGRTPGNAVPVITQKYLTGHPKGGAAAWMFNGIMQVLQSALIPGNRNADNIAEELQAFPHLFYPSKPIQHVQLEAGLMTSFGFGQVGGQVAVVHPRYLLASLKSSQYDRYAQLRSERQLAAYSRMTSALVNNNLVQIKEAPPYTPELEKSVLLNPLARASAVKGSFAFTNKMPVTPQLHSGNTDVMKDIMSQAQGVHGVGVDTELISSVPTSQTFRERNFTAAEIEYCSTAPDSDASFAGRWAAKEAVFKALSVPSKGAGASMKDIEILNSESGPVVKFSGDASTAAAGKSVKVSISHSDSTVVAFAVTQQ</sequence>
<comment type="caution">
    <text evidence="1">The sequence shown here is derived from an EMBL/GenBank/DDBJ whole genome shotgun (WGS) entry which is preliminary data.</text>
</comment>
<protein>
    <submittedName>
        <fullName evidence="1">Uncharacterized protein</fullName>
    </submittedName>
</protein>
<gene>
    <name evidence="1" type="ORF">QFC22_000199</name>
</gene>